<feature type="compositionally biased region" description="Basic and acidic residues" evidence="1">
    <location>
        <begin position="694"/>
        <end position="706"/>
    </location>
</feature>
<dbReference type="Pfam" id="PF05036">
    <property type="entry name" value="SPOR"/>
    <property type="match status" value="1"/>
</dbReference>
<reference evidence="4" key="1">
    <citation type="journal article" date="2019" name="Int. J. Syst. Evol. Microbiol.">
        <title>The Global Catalogue of Microorganisms (GCM) 10K type strain sequencing project: providing services to taxonomists for standard genome sequencing and annotation.</title>
        <authorList>
            <consortium name="The Broad Institute Genomics Platform"/>
            <consortium name="The Broad Institute Genome Sequencing Center for Infectious Disease"/>
            <person name="Wu L."/>
            <person name="Ma J."/>
        </authorList>
    </citation>
    <scope>NUCLEOTIDE SEQUENCE [LARGE SCALE GENOMIC DNA]</scope>
    <source>
        <strain evidence="4">JCM 17706</strain>
    </source>
</reference>
<feature type="region of interest" description="Disordered" evidence="1">
    <location>
        <begin position="667"/>
        <end position="706"/>
    </location>
</feature>
<accession>A0ABP9MVP3</accession>
<comment type="caution">
    <text evidence="3">The sequence shown here is derived from an EMBL/GenBank/DDBJ whole genome shotgun (WGS) entry which is preliminary data.</text>
</comment>
<feature type="compositionally biased region" description="Polar residues" evidence="1">
    <location>
        <begin position="275"/>
        <end position="288"/>
    </location>
</feature>
<feature type="compositionally biased region" description="Polar residues" evidence="1">
    <location>
        <begin position="610"/>
        <end position="623"/>
    </location>
</feature>
<keyword evidence="4" id="KW-1185">Reference proteome</keyword>
<evidence type="ECO:0000259" key="2">
    <source>
        <dbReference type="Pfam" id="PF05036"/>
    </source>
</evidence>
<proteinExistence type="predicted"/>
<feature type="region of interest" description="Disordered" evidence="1">
    <location>
        <begin position="264"/>
        <end position="298"/>
    </location>
</feature>
<dbReference type="EMBL" id="BAABIY010000097">
    <property type="protein sequence ID" value="GAA5102982.1"/>
    <property type="molecule type" value="Genomic_DNA"/>
</dbReference>
<organism evidence="3 4">
    <name type="scientific">Bartonella acomydis</name>
    <dbReference type="NCBI Taxonomy" id="686234"/>
    <lineage>
        <taxon>Bacteria</taxon>
        <taxon>Pseudomonadati</taxon>
        <taxon>Pseudomonadota</taxon>
        <taxon>Alphaproteobacteria</taxon>
        <taxon>Hyphomicrobiales</taxon>
        <taxon>Bartonellaceae</taxon>
        <taxon>Bartonella</taxon>
    </lineage>
</organism>
<feature type="region of interest" description="Disordered" evidence="1">
    <location>
        <begin position="602"/>
        <end position="630"/>
    </location>
</feature>
<sequence length="840" mass="95677">MREAMSDKDRKNPHERKQDHEHHDPLERLTRIFNPHKQYENQSDLSPTQTDQSISHSSKALSPKFSSYDDFDLSFLEAQLENDLTNDLPFDDQKKQWDSPTHTLDQTLDITPTSSFNNLERKGFLLEEEHLSPMCHDEEQILDSLSPLPIPKNQPQQNKTTSTHPDPFFEKSDLNVQSENFFFDETDKHAKRTTLPKDAEQMSPFLPTTSQQENTAHIQQNYDNNQNFYDTKVSIDQENQTHKYHTDTSLPSSDMFFSSSEFISEKEDTGRNKTTKGFPSDFSSTQRGKQPDLKGFPQDHHTSNYPSFYEEESLQQKAHAISSKEYRDTQAQYINNTENISGQNDKKEVLYNQNNLNDMHASSETPTIKQTDSFFAHNYTHRSTPPPKVDTYKFAEEIVEKTGPIMVPEVPYEAPEYDVPTDGLKEEFADILNVGHIAEERFSQQQQKNEIFNEIFHQTTHNPRDDAYTNSQTQNANYFPTDNVDYNSSSLTEKPPHRGIEEISAHATASHSKGFMIGKTLTKSAVLLILIAIGFVGYSHFFTASQKNEAVPIIHADNTPFKFKQETAETKNDVAHNLDIYKQETGQNEKQDNTQQFLIDNSEQPEKLSEINQQETTSSSSPSFAEAEVEDAVTEAINHTIPTREVQTVIVNQDGTILLAAKDHVERKTTDEAKETTDQTPVDQFEDFSPVASHESEINNKETRNDFTNDIDTIIAENTSTPHMKEKTIPLPTHAERNLERQTHTKSHPTLSSQVVTQNSEGYYVQLASQPTHALAKNSLKKMQLRFAALIGARPLNIQPALIPGKGTYYRVRIQTQSRNDAINLCESIKNSGGSCFITR</sequence>
<dbReference type="Gene3D" id="3.30.70.1070">
    <property type="entry name" value="Sporulation related repeat"/>
    <property type="match status" value="1"/>
</dbReference>
<evidence type="ECO:0000313" key="3">
    <source>
        <dbReference type="EMBL" id="GAA5102982.1"/>
    </source>
</evidence>
<evidence type="ECO:0000256" key="1">
    <source>
        <dbReference type="SAM" id="MobiDB-lite"/>
    </source>
</evidence>
<feature type="compositionally biased region" description="Basic and acidic residues" evidence="1">
    <location>
        <begin position="1"/>
        <end position="30"/>
    </location>
</feature>
<feature type="domain" description="SPOR" evidence="2">
    <location>
        <begin position="760"/>
        <end position="839"/>
    </location>
</feature>
<dbReference type="InterPro" id="IPR036680">
    <property type="entry name" value="SPOR-like_sf"/>
</dbReference>
<feature type="region of interest" description="Disordered" evidence="1">
    <location>
        <begin position="1"/>
        <end position="63"/>
    </location>
</feature>
<dbReference type="InterPro" id="IPR007730">
    <property type="entry name" value="SPOR-like_dom"/>
</dbReference>
<name>A0ABP9MVP3_9HYPH</name>
<protein>
    <recommendedName>
        <fullName evidence="2">SPOR domain-containing protein</fullName>
    </recommendedName>
</protein>
<feature type="compositionally biased region" description="Polar residues" evidence="1">
    <location>
        <begin position="40"/>
        <end position="60"/>
    </location>
</feature>
<feature type="compositionally biased region" description="Basic and acidic residues" evidence="1">
    <location>
        <begin position="289"/>
        <end position="298"/>
    </location>
</feature>
<feature type="region of interest" description="Disordered" evidence="1">
    <location>
        <begin position="145"/>
        <end position="170"/>
    </location>
</feature>
<gene>
    <name evidence="3" type="ORF">GCM10023260_15480</name>
</gene>
<feature type="compositionally biased region" description="Polar residues" evidence="1">
    <location>
        <begin position="153"/>
        <end position="164"/>
    </location>
</feature>
<evidence type="ECO:0000313" key="4">
    <source>
        <dbReference type="Proteomes" id="UP001501525"/>
    </source>
</evidence>
<feature type="compositionally biased region" description="Basic and acidic residues" evidence="1">
    <location>
        <begin position="667"/>
        <end position="677"/>
    </location>
</feature>
<dbReference type="Proteomes" id="UP001501525">
    <property type="component" value="Unassembled WGS sequence"/>
</dbReference>